<protein>
    <recommendedName>
        <fullName evidence="4">Aspartate/glutamate leucyltransferase</fullName>
        <ecNumber evidence="4">2.3.2.29</ecNumber>
    </recommendedName>
</protein>
<keyword evidence="1 4" id="KW-0963">Cytoplasm</keyword>
<comment type="subcellular location">
    <subcellularLocation>
        <location evidence="4">Cytoplasm</location>
    </subcellularLocation>
</comment>
<accession>A0A0R0DAY1</accession>
<comment type="catalytic activity">
    <reaction evidence="4">
        <text>N-terminal L-aspartyl-[protein] + L-leucyl-tRNA(Leu) = N-terminal L-leucyl-L-aspartyl-[protein] + tRNA(Leu) + H(+)</text>
        <dbReference type="Rhea" id="RHEA:50420"/>
        <dbReference type="Rhea" id="RHEA-COMP:9613"/>
        <dbReference type="Rhea" id="RHEA-COMP:9622"/>
        <dbReference type="Rhea" id="RHEA-COMP:12669"/>
        <dbReference type="Rhea" id="RHEA-COMP:12674"/>
        <dbReference type="ChEBI" id="CHEBI:15378"/>
        <dbReference type="ChEBI" id="CHEBI:64720"/>
        <dbReference type="ChEBI" id="CHEBI:78442"/>
        <dbReference type="ChEBI" id="CHEBI:78494"/>
        <dbReference type="ChEBI" id="CHEBI:133042"/>
        <dbReference type="EC" id="2.3.2.29"/>
    </reaction>
</comment>
<feature type="domain" description="N-end aminoacyl transferase N-terminal" evidence="5">
    <location>
        <begin position="19"/>
        <end position="89"/>
    </location>
</feature>
<evidence type="ECO:0000256" key="2">
    <source>
        <dbReference type="ARBA" id="ARBA00022679"/>
    </source>
</evidence>
<dbReference type="EMBL" id="LDJM01000042">
    <property type="protein sequence ID" value="KRG74483.1"/>
    <property type="molecule type" value="Genomic_DNA"/>
</dbReference>
<reference evidence="7 8" key="1">
    <citation type="submission" date="2015-05" db="EMBL/GenBank/DDBJ databases">
        <title>Genome sequencing and analysis of members of genus Stenotrophomonas.</title>
        <authorList>
            <person name="Patil P.P."/>
            <person name="Midha S."/>
            <person name="Patil P.B."/>
        </authorList>
    </citation>
    <scope>NUCLEOTIDE SEQUENCE [LARGE SCALE GENOMIC DNA]</scope>
    <source>
        <strain evidence="7 8">DSM 24757</strain>
    </source>
</reference>
<evidence type="ECO:0000313" key="8">
    <source>
        <dbReference type="Proteomes" id="UP000050956"/>
    </source>
</evidence>
<dbReference type="InterPro" id="IPR007471">
    <property type="entry name" value="N-end_Aminoacyl_Trfase_N"/>
</dbReference>
<dbReference type="SUPFAM" id="SSF55729">
    <property type="entry name" value="Acyl-CoA N-acyltransferases (Nat)"/>
    <property type="match status" value="1"/>
</dbReference>
<evidence type="ECO:0000313" key="7">
    <source>
        <dbReference type="EMBL" id="KRG74483.1"/>
    </source>
</evidence>
<dbReference type="HAMAP" id="MF_00689">
    <property type="entry name" value="Bpt"/>
    <property type="match status" value="1"/>
</dbReference>
<comment type="catalytic activity">
    <reaction evidence="4">
        <text>N-terminal L-glutamyl-[protein] + L-leucyl-tRNA(Leu) = N-terminal L-leucyl-L-glutamyl-[protein] + tRNA(Leu) + H(+)</text>
        <dbReference type="Rhea" id="RHEA:50412"/>
        <dbReference type="Rhea" id="RHEA-COMP:9613"/>
        <dbReference type="Rhea" id="RHEA-COMP:9622"/>
        <dbReference type="Rhea" id="RHEA-COMP:12664"/>
        <dbReference type="Rhea" id="RHEA-COMP:12668"/>
        <dbReference type="ChEBI" id="CHEBI:15378"/>
        <dbReference type="ChEBI" id="CHEBI:64721"/>
        <dbReference type="ChEBI" id="CHEBI:78442"/>
        <dbReference type="ChEBI" id="CHEBI:78494"/>
        <dbReference type="ChEBI" id="CHEBI:133041"/>
        <dbReference type="EC" id="2.3.2.29"/>
    </reaction>
</comment>
<dbReference type="GO" id="GO:0071596">
    <property type="term" value="P:ubiquitin-dependent protein catabolic process via the N-end rule pathway"/>
    <property type="evidence" value="ECO:0007669"/>
    <property type="project" value="InterPro"/>
</dbReference>
<dbReference type="InterPro" id="IPR007472">
    <property type="entry name" value="N-end_Aminoacyl_Trfase_C"/>
</dbReference>
<evidence type="ECO:0000259" key="6">
    <source>
        <dbReference type="Pfam" id="PF04377"/>
    </source>
</evidence>
<dbReference type="Pfam" id="PF04377">
    <property type="entry name" value="ATE_C"/>
    <property type="match status" value="1"/>
</dbReference>
<dbReference type="PANTHER" id="PTHR21367:SF1">
    <property type="entry name" value="ARGINYL-TRNA--PROTEIN TRANSFERASE 1"/>
    <property type="match status" value="1"/>
</dbReference>
<dbReference type="STRING" id="336566.ABB30_13770"/>
<comment type="similarity">
    <text evidence="4">Belongs to the R-transferase family. Bpt subfamily.</text>
</comment>
<dbReference type="NCBIfam" id="NF002346">
    <property type="entry name" value="PRK01305.2-3"/>
    <property type="match status" value="1"/>
</dbReference>
<dbReference type="GO" id="GO:0008914">
    <property type="term" value="F:leucyl-tRNA--protein transferase activity"/>
    <property type="evidence" value="ECO:0007669"/>
    <property type="project" value="UniProtKB-UniRule"/>
</dbReference>
<dbReference type="PANTHER" id="PTHR21367">
    <property type="entry name" value="ARGININE-TRNA-PROTEIN TRANSFERASE 1"/>
    <property type="match status" value="1"/>
</dbReference>
<dbReference type="AlphaFoldDB" id="A0A0R0DAY1"/>
<dbReference type="InterPro" id="IPR030700">
    <property type="entry name" value="N-end_Aminoacyl_Trfase"/>
</dbReference>
<gene>
    <name evidence="4" type="primary">bpt</name>
    <name evidence="7" type="ORF">ABB30_13770</name>
</gene>
<sequence>MASMSASSIELRLFQSTPHPCGYWPLRTARDLVIDPDDPRLEKLYPHGLGWGFRRSGNLLYRPQCPDCQACVPVRIDCERFVPNRSQRRCLKRNADLRWQIIYAQRSDEQLALYQRYLAARHPGGGMDKHTAADYDRFLLGDWSQTRFMEIRGPDHAGNDALLAVAVTDVTVAGLSAVYTYYDPRSQARALGTYAILQQLQWARSRQLPHLYLGYWIAGHAKMAYKRGFSALQAYDGQHWTPLPDDRQAPQSA</sequence>
<dbReference type="Pfam" id="PF04376">
    <property type="entry name" value="ATE_N"/>
    <property type="match status" value="1"/>
</dbReference>
<organism evidence="7 8">
    <name type="scientific">Stenotrophomonas ginsengisoli</name>
    <dbReference type="NCBI Taxonomy" id="336566"/>
    <lineage>
        <taxon>Bacteria</taxon>
        <taxon>Pseudomonadati</taxon>
        <taxon>Pseudomonadota</taxon>
        <taxon>Gammaproteobacteria</taxon>
        <taxon>Lysobacterales</taxon>
        <taxon>Lysobacteraceae</taxon>
        <taxon>Stenotrophomonas</taxon>
    </lineage>
</organism>
<evidence type="ECO:0000256" key="3">
    <source>
        <dbReference type="ARBA" id="ARBA00023315"/>
    </source>
</evidence>
<keyword evidence="3 4" id="KW-0012">Acyltransferase</keyword>
<keyword evidence="2 4" id="KW-0808">Transferase</keyword>
<evidence type="ECO:0000256" key="1">
    <source>
        <dbReference type="ARBA" id="ARBA00022490"/>
    </source>
</evidence>
<dbReference type="GO" id="GO:0004057">
    <property type="term" value="F:arginyl-tRNA--protein transferase activity"/>
    <property type="evidence" value="ECO:0007669"/>
    <property type="project" value="InterPro"/>
</dbReference>
<name>A0A0R0DAY1_9GAMM</name>
<evidence type="ECO:0000256" key="4">
    <source>
        <dbReference type="HAMAP-Rule" id="MF_00689"/>
    </source>
</evidence>
<evidence type="ECO:0000259" key="5">
    <source>
        <dbReference type="Pfam" id="PF04376"/>
    </source>
</evidence>
<dbReference type="NCBIfam" id="NF002341">
    <property type="entry name" value="PRK01305.1-1"/>
    <property type="match status" value="1"/>
</dbReference>
<dbReference type="PATRIC" id="fig|336566.3.peg.2322"/>
<dbReference type="EC" id="2.3.2.29" evidence="4"/>
<proteinExistence type="inferred from homology"/>
<keyword evidence="8" id="KW-1185">Reference proteome</keyword>
<dbReference type="PIRSF" id="PIRSF037208">
    <property type="entry name" value="ATE_pro_prd"/>
    <property type="match status" value="1"/>
</dbReference>
<dbReference type="InterPro" id="IPR017138">
    <property type="entry name" value="Asp_Glu_LeuTrfase"/>
</dbReference>
<dbReference type="GO" id="GO:0005737">
    <property type="term" value="C:cytoplasm"/>
    <property type="evidence" value="ECO:0007669"/>
    <property type="project" value="UniProtKB-SubCell"/>
</dbReference>
<dbReference type="InterPro" id="IPR016181">
    <property type="entry name" value="Acyl_CoA_acyltransferase"/>
</dbReference>
<comment type="function">
    <text evidence="4">Functions in the N-end rule pathway of protein degradation where it conjugates Leu from its aminoacyl-tRNA to the N-termini of proteins containing an N-terminal aspartate or glutamate.</text>
</comment>
<feature type="domain" description="N-end rule aminoacyl transferase C-terminal" evidence="6">
    <location>
        <begin position="109"/>
        <end position="235"/>
    </location>
</feature>
<dbReference type="NCBIfam" id="NF002342">
    <property type="entry name" value="PRK01305.1-3"/>
    <property type="match status" value="1"/>
</dbReference>
<dbReference type="Proteomes" id="UP000050956">
    <property type="component" value="Unassembled WGS sequence"/>
</dbReference>
<comment type="caution">
    <text evidence="7">The sequence shown here is derived from an EMBL/GenBank/DDBJ whole genome shotgun (WGS) entry which is preliminary data.</text>
</comment>